<protein>
    <submittedName>
        <fullName evidence="2">Lipoprotein, putative</fullName>
    </submittedName>
</protein>
<organism evidence="2">
    <name type="scientific">Acidithiobacillus ferrivorans</name>
    <dbReference type="NCBI Taxonomy" id="160808"/>
    <lineage>
        <taxon>Bacteria</taxon>
        <taxon>Pseudomonadati</taxon>
        <taxon>Pseudomonadota</taxon>
        <taxon>Acidithiobacillia</taxon>
        <taxon>Acidithiobacillales</taxon>
        <taxon>Acidithiobacillaceae</taxon>
        <taxon>Acidithiobacillus</taxon>
    </lineage>
</organism>
<proteinExistence type="predicted"/>
<dbReference type="InterPro" id="IPR021793">
    <property type="entry name" value="Oprl"/>
</dbReference>
<dbReference type="NCBIfam" id="NF040598">
    <property type="entry name" value="Ala_zip_lipo"/>
    <property type="match status" value="1"/>
</dbReference>
<sequence>MAKANSAQSTATDALSKANAAQSTAGQAMNTANVANQKADEANVKVERMFKKAMMK</sequence>
<accession>A0A060UTA9</accession>
<evidence type="ECO:0000313" key="2">
    <source>
        <dbReference type="EMBL" id="CDQ09993.1"/>
    </source>
</evidence>
<reference evidence="2" key="2">
    <citation type="submission" date="2014-07" db="EMBL/GenBank/DDBJ databases">
        <title>Initial genome analysis of the psychrotolerant acidophile Acidithiobacillus ferrivorans CF27: insights into iron and sulfur oxidation pathways and into biofilm formation.</title>
        <authorList>
            <person name="Talla E."/>
            <person name="Hedrich S."/>
            <person name="Mangenot S."/>
            <person name="Ji B."/>
            <person name="Johnson D.B."/>
            <person name="Barbe V."/>
            <person name="Bonnefoy V."/>
        </authorList>
    </citation>
    <scope>NUCLEOTIDE SEQUENCE [LARGE SCALE GENOMIC DNA]</scope>
    <source>
        <strain evidence="2">CF27</strain>
    </source>
</reference>
<name>A0A060UTA9_9PROT</name>
<reference evidence="2" key="1">
    <citation type="submission" date="2014-03" db="EMBL/GenBank/DDBJ databases">
        <authorList>
            <person name="Genoscope - CEA"/>
        </authorList>
    </citation>
    <scope>NUCLEOTIDE SEQUENCE [LARGE SCALE GENOMIC DNA]</scope>
    <source>
        <strain evidence="2">CF27</strain>
    </source>
</reference>
<dbReference type="EMBL" id="CCCS020000031">
    <property type="protein sequence ID" value="CDQ09993.1"/>
    <property type="molecule type" value="Genomic_DNA"/>
</dbReference>
<comment type="caution">
    <text evidence="2">The sequence shown here is derived from an EMBL/GenBank/DDBJ whole genome shotgun (WGS) entry which is preliminary data.</text>
</comment>
<keyword evidence="2" id="KW-0449">Lipoprotein</keyword>
<feature type="compositionally biased region" description="Polar residues" evidence="1">
    <location>
        <begin position="1"/>
        <end position="36"/>
    </location>
</feature>
<dbReference type="Pfam" id="PF11839">
    <property type="entry name" value="Alanine_zipper"/>
    <property type="match status" value="1"/>
</dbReference>
<gene>
    <name evidence="2" type="ORF">AFERRI_370097</name>
</gene>
<feature type="region of interest" description="Disordered" evidence="1">
    <location>
        <begin position="1"/>
        <end position="40"/>
    </location>
</feature>
<evidence type="ECO:0000256" key="1">
    <source>
        <dbReference type="SAM" id="MobiDB-lite"/>
    </source>
</evidence>
<dbReference type="AlphaFoldDB" id="A0A060UTA9"/>